<dbReference type="AlphaFoldDB" id="R7YR07"/>
<feature type="domain" description="Heterokaryon incompatibility" evidence="1">
    <location>
        <begin position="97"/>
        <end position="233"/>
    </location>
</feature>
<evidence type="ECO:0000313" key="2">
    <source>
        <dbReference type="EMBL" id="EON64071.1"/>
    </source>
</evidence>
<dbReference type="eggNOG" id="ENOG502RR67">
    <property type="taxonomic scope" value="Eukaryota"/>
</dbReference>
<evidence type="ECO:0000259" key="1">
    <source>
        <dbReference type="Pfam" id="PF06985"/>
    </source>
</evidence>
<name>R7YR07_CONA1</name>
<dbReference type="InterPro" id="IPR052895">
    <property type="entry name" value="HetReg/Transcr_Mod"/>
</dbReference>
<dbReference type="Proteomes" id="UP000016924">
    <property type="component" value="Unassembled WGS sequence"/>
</dbReference>
<proteinExistence type="predicted"/>
<accession>R7YR07</accession>
<dbReference type="Pfam" id="PF06985">
    <property type="entry name" value="HET"/>
    <property type="match status" value="1"/>
</dbReference>
<dbReference type="PANTHER" id="PTHR24148:SF64">
    <property type="entry name" value="HETEROKARYON INCOMPATIBILITY DOMAIN-CONTAINING PROTEIN"/>
    <property type="match status" value="1"/>
</dbReference>
<dbReference type="OrthoDB" id="2157530at2759"/>
<evidence type="ECO:0000313" key="3">
    <source>
        <dbReference type="Proteomes" id="UP000016924"/>
    </source>
</evidence>
<organism evidence="2 3">
    <name type="scientific">Coniosporium apollinis (strain CBS 100218)</name>
    <name type="common">Rock-inhabiting black yeast</name>
    <dbReference type="NCBI Taxonomy" id="1168221"/>
    <lineage>
        <taxon>Eukaryota</taxon>
        <taxon>Fungi</taxon>
        <taxon>Dikarya</taxon>
        <taxon>Ascomycota</taxon>
        <taxon>Pezizomycotina</taxon>
        <taxon>Dothideomycetes</taxon>
        <taxon>Dothideomycetes incertae sedis</taxon>
        <taxon>Coniosporium</taxon>
    </lineage>
</organism>
<gene>
    <name evidence="2" type="ORF">W97_03301</name>
</gene>
<dbReference type="EMBL" id="JH767566">
    <property type="protein sequence ID" value="EON64071.1"/>
    <property type="molecule type" value="Genomic_DNA"/>
</dbReference>
<dbReference type="HOGENOM" id="CLU_004184_3_1_1"/>
<dbReference type="InterPro" id="IPR010730">
    <property type="entry name" value="HET"/>
</dbReference>
<sequence length="444" mass="50487">MGDDRRRQKRVCSEDCWLRTYSPQPPGAVVDAAYKTLPDQAEAARKLFRPIKPWQTRILCIEPAERSTDPLICQLRTAEMIYYEGVVLSDSQVLITYDALSYAWGCLNFTHPLIVNGLIYPITANLSNALRALRDPQQVYYIWVDAVCINQYDDEEKSVQVRRMIAIFRKAQSVIAWLGLKEECGYAAIDYLQDSTDVDEHRDECMPELREIHKGLQELYKRPWLRRTWVRQEVFVARDLSVRCGQTAVPWSTFLIVPRVLDSIEEQLRSAKVDFSPADLRALSNVEHLRQGKLEEVALTTALASRRRNDIGWHGGDSINLLTVLRTAGHFKATNPRDFVYGVLGMTDTATRSKADNSPAPDNLETLPVDYSKSVSEIFQDAAKYLINRGHLLHVLHHAGGRRGLDLDLPSWTPDWRYTSGSKPNFSATSTLVAIWKIELLPAS</sequence>
<dbReference type="PANTHER" id="PTHR24148">
    <property type="entry name" value="ANKYRIN REPEAT DOMAIN-CONTAINING PROTEIN 39 HOMOLOG-RELATED"/>
    <property type="match status" value="1"/>
</dbReference>
<dbReference type="GeneID" id="19900612"/>
<reference evidence="3" key="1">
    <citation type="submission" date="2012-06" db="EMBL/GenBank/DDBJ databases">
        <title>The genome sequence of Coniosporium apollinis CBS 100218.</title>
        <authorList>
            <consortium name="The Broad Institute Genome Sequencing Platform"/>
            <person name="Cuomo C."/>
            <person name="Gorbushina A."/>
            <person name="Noack S."/>
            <person name="Walker B."/>
            <person name="Young S.K."/>
            <person name="Zeng Q."/>
            <person name="Gargeya S."/>
            <person name="Fitzgerald M."/>
            <person name="Haas B."/>
            <person name="Abouelleil A."/>
            <person name="Alvarado L."/>
            <person name="Arachchi H.M."/>
            <person name="Berlin A.M."/>
            <person name="Chapman S.B."/>
            <person name="Goldberg J."/>
            <person name="Griggs A."/>
            <person name="Gujja S."/>
            <person name="Hansen M."/>
            <person name="Howarth C."/>
            <person name="Imamovic A."/>
            <person name="Larimer J."/>
            <person name="McCowan C."/>
            <person name="Montmayeur A."/>
            <person name="Murphy C."/>
            <person name="Neiman D."/>
            <person name="Pearson M."/>
            <person name="Priest M."/>
            <person name="Roberts A."/>
            <person name="Saif S."/>
            <person name="Shea T."/>
            <person name="Sisk P."/>
            <person name="Sykes S."/>
            <person name="Wortman J."/>
            <person name="Nusbaum C."/>
            <person name="Birren B."/>
        </authorList>
    </citation>
    <scope>NUCLEOTIDE SEQUENCE [LARGE SCALE GENOMIC DNA]</scope>
    <source>
        <strain evidence="3">CBS 100218</strain>
    </source>
</reference>
<dbReference type="OMA" id="PDWTSNK"/>
<keyword evidence="3" id="KW-1185">Reference proteome</keyword>
<protein>
    <recommendedName>
        <fullName evidence="1">Heterokaryon incompatibility domain-containing protein</fullName>
    </recommendedName>
</protein>
<dbReference type="STRING" id="1168221.R7YR07"/>
<dbReference type="RefSeq" id="XP_007779388.1">
    <property type="nucleotide sequence ID" value="XM_007781198.1"/>
</dbReference>